<dbReference type="AlphaFoldDB" id="A0A3N4KW03"/>
<dbReference type="EMBL" id="ML119116">
    <property type="protein sequence ID" value="RPB14717.1"/>
    <property type="molecule type" value="Genomic_DNA"/>
</dbReference>
<dbReference type="InterPro" id="IPR037944">
    <property type="entry name" value="PRX5-like"/>
</dbReference>
<evidence type="ECO:0000256" key="3">
    <source>
        <dbReference type="ARBA" id="ARBA00022862"/>
    </source>
</evidence>
<evidence type="ECO:0000313" key="11">
    <source>
        <dbReference type="EMBL" id="RPB14717.1"/>
    </source>
</evidence>
<feature type="domain" description="Thioredoxin" evidence="10">
    <location>
        <begin position="4"/>
        <end position="166"/>
    </location>
</feature>
<evidence type="ECO:0000256" key="8">
    <source>
        <dbReference type="PIRSR" id="PIRSR637944-1"/>
    </source>
</evidence>
<dbReference type="SUPFAM" id="SSF52833">
    <property type="entry name" value="Thioredoxin-like"/>
    <property type="match status" value="1"/>
</dbReference>
<evidence type="ECO:0000256" key="4">
    <source>
        <dbReference type="ARBA" id="ARBA00023002"/>
    </source>
</evidence>
<keyword evidence="12" id="KW-1185">Reference proteome</keyword>
<dbReference type="CDD" id="cd03013">
    <property type="entry name" value="PRX5_like"/>
    <property type="match status" value="1"/>
</dbReference>
<dbReference type="PANTHER" id="PTHR10430">
    <property type="entry name" value="PEROXIREDOXIN"/>
    <property type="match status" value="1"/>
</dbReference>
<evidence type="ECO:0000256" key="2">
    <source>
        <dbReference type="ARBA" id="ARBA00022559"/>
    </source>
</evidence>
<evidence type="ECO:0000256" key="5">
    <source>
        <dbReference type="ARBA" id="ARBA00023284"/>
    </source>
</evidence>
<dbReference type="GO" id="GO:0005777">
    <property type="term" value="C:peroxisome"/>
    <property type="evidence" value="ECO:0007669"/>
    <property type="project" value="TreeGrafter"/>
</dbReference>
<dbReference type="InterPro" id="IPR036249">
    <property type="entry name" value="Thioredoxin-like_sf"/>
</dbReference>
<keyword evidence="2 9" id="KW-0575">Peroxidase</keyword>
<evidence type="ECO:0000256" key="7">
    <source>
        <dbReference type="ARBA" id="ARBA00079296"/>
    </source>
</evidence>
<dbReference type="PANTHER" id="PTHR10430:SF16">
    <property type="entry name" value="PEROXIREDOXIN-5, MITOCHONDRIAL"/>
    <property type="match status" value="1"/>
</dbReference>
<evidence type="ECO:0000256" key="1">
    <source>
        <dbReference type="ARBA" id="ARBA00010505"/>
    </source>
</evidence>
<protein>
    <recommendedName>
        <fullName evidence="6">Thioredoxin peroxidase</fullName>
    </recommendedName>
    <alternativeName>
        <fullName evidence="7">Thioredoxin-dependent peroxiredoxin</fullName>
    </alternativeName>
</protein>
<dbReference type="PROSITE" id="PS51352">
    <property type="entry name" value="THIOREDOXIN_2"/>
    <property type="match status" value="1"/>
</dbReference>
<gene>
    <name evidence="11" type="ORF">P167DRAFT_572015</name>
</gene>
<dbReference type="GO" id="GO:0042744">
    <property type="term" value="P:hydrogen peroxide catabolic process"/>
    <property type="evidence" value="ECO:0007669"/>
    <property type="project" value="TreeGrafter"/>
</dbReference>
<organism evidence="11 12">
    <name type="scientific">Morchella conica CCBAS932</name>
    <dbReference type="NCBI Taxonomy" id="1392247"/>
    <lineage>
        <taxon>Eukaryota</taxon>
        <taxon>Fungi</taxon>
        <taxon>Dikarya</taxon>
        <taxon>Ascomycota</taxon>
        <taxon>Pezizomycotina</taxon>
        <taxon>Pezizomycetes</taxon>
        <taxon>Pezizales</taxon>
        <taxon>Morchellaceae</taxon>
        <taxon>Morchella</taxon>
    </lineage>
</organism>
<dbReference type="STRING" id="1392247.A0A3N4KW03"/>
<dbReference type="OrthoDB" id="195498at2759"/>
<proteinExistence type="inferred from homology"/>
<dbReference type="InterPro" id="IPR013766">
    <property type="entry name" value="Thioredoxin_domain"/>
</dbReference>
<name>A0A3N4KW03_9PEZI</name>
<dbReference type="GO" id="GO:0034599">
    <property type="term" value="P:cellular response to oxidative stress"/>
    <property type="evidence" value="ECO:0007669"/>
    <property type="project" value="InterPro"/>
</dbReference>
<feature type="active site" description="Cysteine sulfenic acid (-SOH) intermediate" evidence="8">
    <location>
        <position position="61"/>
    </location>
</feature>
<reference evidence="11 12" key="1">
    <citation type="journal article" date="2018" name="Nat. Ecol. Evol.">
        <title>Pezizomycetes genomes reveal the molecular basis of ectomycorrhizal truffle lifestyle.</title>
        <authorList>
            <person name="Murat C."/>
            <person name="Payen T."/>
            <person name="Noel B."/>
            <person name="Kuo A."/>
            <person name="Morin E."/>
            <person name="Chen J."/>
            <person name="Kohler A."/>
            <person name="Krizsan K."/>
            <person name="Balestrini R."/>
            <person name="Da Silva C."/>
            <person name="Montanini B."/>
            <person name="Hainaut M."/>
            <person name="Levati E."/>
            <person name="Barry K.W."/>
            <person name="Belfiori B."/>
            <person name="Cichocki N."/>
            <person name="Clum A."/>
            <person name="Dockter R.B."/>
            <person name="Fauchery L."/>
            <person name="Guy J."/>
            <person name="Iotti M."/>
            <person name="Le Tacon F."/>
            <person name="Lindquist E.A."/>
            <person name="Lipzen A."/>
            <person name="Malagnac F."/>
            <person name="Mello A."/>
            <person name="Molinier V."/>
            <person name="Miyauchi S."/>
            <person name="Poulain J."/>
            <person name="Riccioni C."/>
            <person name="Rubini A."/>
            <person name="Sitrit Y."/>
            <person name="Splivallo R."/>
            <person name="Traeger S."/>
            <person name="Wang M."/>
            <person name="Zifcakova L."/>
            <person name="Wipf D."/>
            <person name="Zambonelli A."/>
            <person name="Paolocci F."/>
            <person name="Nowrousian M."/>
            <person name="Ottonello S."/>
            <person name="Baldrian P."/>
            <person name="Spatafora J.W."/>
            <person name="Henrissat B."/>
            <person name="Nagy L.G."/>
            <person name="Aury J.M."/>
            <person name="Wincker P."/>
            <person name="Grigoriev I.V."/>
            <person name="Bonfante P."/>
            <person name="Martin F.M."/>
        </authorList>
    </citation>
    <scope>NUCLEOTIDE SEQUENCE [LARGE SCALE GENOMIC DNA]</scope>
    <source>
        <strain evidence="11 12">CCBAS932</strain>
    </source>
</reference>
<evidence type="ECO:0000256" key="9">
    <source>
        <dbReference type="RuleBase" id="RU366011"/>
    </source>
</evidence>
<dbReference type="GO" id="GO:0005739">
    <property type="term" value="C:mitochondrion"/>
    <property type="evidence" value="ECO:0007669"/>
    <property type="project" value="TreeGrafter"/>
</dbReference>
<comment type="similarity">
    <text evidence="1 9">Belongs to the peroxiredoxin family. Prx5 subfamily.</text>
</comment>
<dbReference type="GO" id="GO:0045454">
    <property type="term" value="P:cell redox homeostasis"/>
    <property type="evidence" value="ECO:0007669"/>
    <property type="project" value="TreeGrafter"/>
</dbReference>
<dbReference type="Proteomes" id="UP000277580">
    <property type="component" value="Unassembled WGS sequence"/>
</dbReference>
<evidence type="ECO:0000259" key="10">
    <source>
        <dbReference type="PROSITE" id="PS51352"/>
    </source>
</evidence>
<dbReference type="Gene3D" id="3.40.30.10">
    <property type="entry name" value="Glutaredoxin"/>
    <property type="match status" value="1"/>
</dbReference>
<keyword evidence="5 9" id="KW-0676">Redox-active center</keyword>
<comment type="function">
    <text evidence="9">Thiol-specific peroxidase that catalyzes the reduction of hydrogen peroxide and organic hydroperoxides to water and alcohols, respectively. Plays a role in cell protection against oxidative stress by detoxifying peroxides.</text>
</comment>
<dbReference type="Pfam" id="PF08534">
    <property type="entry name" value="Redoxin"/>
    <property type="match status" value="1"/>
</dbReference>
<keyword evidence="3 9" id="KW-0049">Antioxidant</keyword>
<evidence type="ECO:0000256" key="6">
    <source>
        <dbReference type="ARBA" id="ARBA00032824"/>
    </source>
</evidence>
<evidence type="ECO:0000313" key="12">
    <source>
        <dbReference type="Proteomes" id="UP000277580"/>
    </source>
</evidence>
<dbReference type="FunCoup" id="A0A3N4KW03">
    <property type="interactions" value="562"/>
</dbReference>
<dbReference type="GO" id="GO:0008379">
    <property type="term" value="F:thioredoxin peroxidase activity"/>
    <property type="evidence" value="ECO:0007669"/>
    <property type="project" value="InterPro"/>
</dbReference>
<accession>A0A3N4KW03</accession>
<dbReference type="FunFam" id="3.40.30.10:FF:000020">
    <property type="entry name" value="Peroxiredoxin"/>
    <property type="match status" value="1"/>
</dbReference>
<keyword evidence="4 9" id="KW-0560">Oxidoreductase</keyword>
<dbReference type="InterPro" id="IPR013740">
    <property type="entry name" value="Redoxin"/>
</dbReference>
<sequence>MSSIKPGDKFPAGVTFSWVPYTEEKSDVTACGRQVELNASDEWADKKVILFAVPGAFTPGCSEKHLPSYIRNYNELKNKGIDVIAVIAYNDAHVMAAWGKANNVKGDDILFLSDTGNKFSESIGWTNGPRLARYALVIDKGIVTYAAKDNKGEVDVSAAEAVLAKL</sequence>
<dbReference type="InParanoid" id="A0A3N4KW03"/>